<dbReference type="EMBL" id="LCYG01000056">
    <property type="protein sequence ID" value="KLK91279.1"/>
    <property type="molecule type" value="Genomic_DNA"/>
</dbReference>
<evidence type="ECO:0000313" key="7">
    <source>
        <dbReference type="Proteomes" id="UP000035489"/>
    </source>
</evidence>
<dbReference type="GO" id="GO:0006351">
    <property type="term" value="P:DNA-templated transcription"/>
    <property type="evidence" value="ECO:0007669"/>
    <property type="project" value="TreeGrafter"/>
</dbReference>
<proteinExistence type="inferred from homology"/>
<dbReference type="SUPFAM" id="SSF53850">
    <property type="entry name" value="Periplasmic binding protein-like II"/>
    <property type="match status" value="1"/>
</dbReference>
<keyword evidence="4" id="KW-0804">Transcription</keyword>
<dbReference type="OrthoDB" id="9813056at2"/>
<dbReference type="AlphaFoldDB" id="A0A0H1R858"/>
<dbReference type="PANTHER" id="PTHR30537:SF1">
    <property type="entry name" value="HTH-TYPE TRANSCRIPTIONAL REGULATOR PGRR"/>
    <property type="match status" value="1"/>
</dbReference>
<evidence type="ECO:0000313" key="6">
    <source>
        <dbReference type="EMBL" id="KLK91279.1"/>
    </source>
</evidence>
<dbReference type="STRING" id="1225564.AA309_20660"/>
<name>A0A0H1R858_9HYPH</name>
<protein>
    <submittedName>
        <fullName evidence="6">LysR family transcriptional regulator</fullName>
    </submittedName>
</protein>
<comment type="similarity">
    <text evidence="1">Belongs to the LysR transcriptional regulatory family.</text>
</comment>
<dbReference type="InterPro" id="IPR058163">
    <property type="entry name" value="LysR-type_TF_proteobact-type"/>
</dbReference>
<dbReference type="PROSITE" id="PS50931">
    <property type="entry name" value="HTH_LYSR"/>
    <property type="match status" value="1"/>
</dbReference>
<dbReference type="FunFam" id="3.40.190.290:FF:000012">
    <property type="entry name" value="Transcriptional regulator, LysR family"/>
    <property type="match status" value="1"/>
</dbReference>
<dbReference type="Proteomes" id="UP000035489">
    <property type="component" value="Unassembled WGS sequence"/>
</dbReference>
<reference evidence="6 7" key="1">
    <citation type="submission" date="2015-05" db="EMBL/GenBank/DDBJ databases">
        <title>Draft genome sequence of Microvirga vignae strain BR3299, a novel nitrogen fixing bacteria isolated from Brazil semi-aired region.</title>
        <authorList>
            <person name="Zilli J.E."/>
            <person name="Passos S.R."/>
            <person name="Leite J."/>
            <person name="Baldani J.I."/>
            <person name="Xavier G.R."/>
            <person name="Rumjaneck N.G."/>
            <person name="Simoes-Araujo J.L."/>
        </authorList>
    </citation>
    <scope>NUCLEOTIDE SEQUENCE [LARGE SCALE GENOMIC DNA]</scope>
    <source>
        <strain evidence="6 7">BR3299</strain>
    </source>
</reference>
<dbReference type="PATRIC" id="fig|1225564.3.peg.5459"/>
<evidence type="ECO:0000259" key="5">
    <source>
        <dbReference type="PROSITE" id="PS50931"/>
    </source>
</evidence>
<organism evidence="6 7">
    <name type="scientific">Microvirga vignae</name>
    <dbReference type="NCBI Taxonomy" id="1225564"/>
    <lineage>
        <taxon>Bacteria</taxon>
        <taxon>Pseudomonadati</taxon>
        <taxon>Pseudomonadota</taxon>
        <taxon>Alphaproteobacteria</taxon>
        <taxon>Hyphomicrobiales</taxon>
        <taxon>Methylobacteriaceae</taxon>
        <taxon>Microvirga</taxon>
    </lineage>
</organism>
<dbReference type="GO" id="GO:0043565">
    <property type="term" value="F:sequence-specific DNA binding"/>
    <property type="evidence" value="ECO:0007669"/>
    <property type="project" value="TreeGrafter"/>
</dbReference>
<sequence length="303" mass="34278">MARENINDLIAFLAVARERSFTRAAAKIGVSQSALSHTIRQLEARLGIRLLTRTTRAVSVTEAGERLLESIGPHFDEIEAQVEALSELRDKPAGTIRITASDYAIKYVLWPKLRKFLPNYPDIKVELVQDNGLTDIVTERFDAGVRMGEHLAKDMISARISPDFRLAVVGAPSYFANRPKPVYPKDLVGHTCINFRLPTSGGFYAWEFEENGREIKIRVEGQLAFNNSFDVLEATLDGFGLSYMAEEIILPYVEQGRLVRVLQKYSPYWDGYYLYYPSRRQSSPAFVALVEALRHRGSTRNIT</sequence>
<evidence type="ECO:0000256" key="3">
    <source>
        <dbReference type="ARBA" id="ARBA00023125"/>
    </source>
</evidence>
<dbReference type="CDD" id="cd08474">
    <property type="entry name" value="PBP2_CrgA_like_5"/>
    <property type="match status" value="1"/>
</dbReference>
<dbReference type="Pfam" id="PF03466">
    <property type="entry name" value="LysR_substrate"/>
    <property type="match status" value="1"/>
</dbReference>
<dbReference type="RefSeq" id="WP_047190911.1">
    <property type="nucleotide sequence ID" value="NZ_LCYG01000056.1"/>
</dbReference>
<dbReference type="Gene3D" id="1.10.10.10">
    <property type="entry name" value="Winged helix-like DNA-binding domain superfamily/Winged helix DNA-binding domain"/>
    <property type="match status" value="1"/>
</dbReference>
<keyword evidence="2" id="KW-0805">Transcription regulation</keyword>
<feature type="domain" description="HTH lysR-type" evidence="5">
    <location>
        <begin position="4"/>
        <end position="61"/>
    </location>
</feature>
<evidence type="ECO:0000256" key="2">
    <source>
        <dbReference type="ARBA" id="ARBA00023015"/>
    </source>
</evidence>
<dbReference type="SUPFAM" id="SSF46785">
    <property type="entry name" value="Winged helix' DNA-binding domain"/>
    <property type="match status" value="1"/>
</dbReference>
<dbReference type="PRINTS" id="PR00039">
    <property type="entry name" value="HTHLYSR"/>
</dbReference>
<dbReference type="InterPro" id="IPR036388">
    <property type="entry name" value="WH-like_DNA-bd_sf"/>
</dbReference>
<dbReference type="InterPro" id="IPR036390">
    <property type="entry name" value="WH_DNA-bd_sf"/>
</dbReference>
<dbReference type="GO" id="GO:0003700">
    <property type="term" value="F:DNA-binding transcription factor activity"/>
    <property type="evidence" value="ECO:0007669"/>
    <property type="project" value="InterPro"/>
</dbReference>
<dbReference type="InterPro" id="IPR005119">
    <property type="entry name" value="LysR_subst-bd"/>
</dbReference>
<dbReference type="PANTHER" id="PTHR30537">
    <property type="entry name" value="HTH-TYPE TRANSCRIPTIONAL REGULATOR"/>
    <property type="match status" value="1"/>
</dbReference>
<accession>A0A0H1R858</accession>
<evidence type="ECO:0000256" key="4">
    <source>
        <dbReference type="ARBA" id="ARBA00023163"/>
    </source>
</evidence>
<evidence type="ECO:0000256" key="1">
    <source>
        <dbReference type="ARBA" id="ARBA00009437"/>
    </source>
</evidence>
<dbReference type="InterPro" id="IPR000847">
    <property type="entry name" value="LysR_HTH_N"/>
</dbReference>
<comment type="caution">
    <text evidence="6">The sequence shown here is derived from an EMBL/GenBank/DDBJ whole genome shotgun (WGS) entry which is preliminary data.</text>
</comment>
<keyword evidence="7" id="KW-1185">Reference proteome</keyword>
<dbReference type="Gene3D" id="3.40.190.290">
    <property type="match status" value="1"/>
</dbReference>
<gene>
    <name evidence="6" type="ORF">AA309_20660</name>
</gene>
<keyword evidence="3" id="KW-0238">DNA-binding</keyword>
<dbReference type="FunFam" id="1.10.10.10:FF:000001">
    <property type="entry name" value="LysR family transcriptional regulator"/>
    <property type="match status" value="1"/>
</dbReference>
<dbReference type="Pfam" id="PF00126">
    <property type="entry name" value="HTH_1"/>
    <property type="match status" value="1"/>
</dbReference>